<keyword evidence="8" id="KW-1185">Reference proteome</keyword>
<dbReference type="SMART" id="SM00382">
    <property type="entry name" value="AAA"/>
    <property type="match status" value="1"/>
</dbReference>
<keyword evidence="1" id="KW-1003">Cell membrane</keyword>
<evidence type="ECO:0000256" key="5">
    <source>
        <dbReference type="SAM" id="MobiDB-lite"/>
    </source>
</evidence>
<evidence type="ECO:0000313" key="8">
    <source>
        <dbReference type="Proteomes" id="UP000721236"/>
    </source>
</evidence>
<dbReference type="InterPro" id="IPR017871">
    <property type="entry name" value="ABC_transporter-like_CS"/>
</dbReference>
<name>A0ABN7YPC9_9BURK</name>
<feature type="domain" description="ABC transporter" evidence="6">
    <location>
        <begin position="17"/>
        <end position="244"/>
    </location>
</feature>
<dbReference type="GO" id="GO:0005524">
    <property type="term" value="F:ATP binding"/>
    <property type="evidence" value="ECO:0007669"/>
    <property type="project" value="UniProtKB-KW"/>
</dbReference>
<dbReference type="EMBL" id="CAJZAH010000002">
    <property type="protein sequence ID" value="CAG9175008.1"/>
    <property type="molecule type" value="Genomic_DNA"/>
</dbReference>
<sequence length="335" mass="35960">MSAPASSPASPDAGLAIDVHDLDKHFGDKHVVDHLSMQVRRGEIFGFLGPNGSGKTTSIRMMCGLLTPDGGHGTCLGLDILTETAQIKRRVGYMTQKFSFWEDLSIRENLDFIARVYGMPDRRAAVDRALEELGLASRARQLAGSLSGGWKQRLALAACLLHEPELLLLDEPTAGVDPKARRDFWEQLHLLASRGISVLVSTHYMDEAERCHKLAYIAYGKLLAQGTAEEVVAAQHLATWSIEGEDLTALGDRLHGAPGVDQTVVFGNALHVTGRDAGALEATLRAAAGSAHRLTRIDTSLEDVFIHMMSRADGNMAAAGKPGKSGKPRGAGGRP</sequence>
<dbReference type="InterPro" id="IPR003439">
    <property type="entry name" value="ABC_transporter-like_ATP-bd"/>
</dbReference>
<evidence type="ECO:0000256" key="3">
    <source>
        <dbReference type="ARBA" id="ARBA00022741"/>
    </source>
</evidence>
<dbReference type="Pfam" id="PF00005">
    <property type="entry name" value="ABC_tran"/>
    <property type="match status" value="1"/>
</dbReference>
<reference evidence="7 8" key="1">
    <citation type="submission" date="2021-08" db="EMBL/GenBank/DDBJ databases">
        <authorList>
            <person name="Peeters C."/>
        </authorList>
    </citation>
    <scope>NUCLEOTIDE SEQUENCE [LARGE SCALE GENOMIC DNA]</scope>
    <source>
        <strain evidence="7 8">LMG 21510</strain>
    </source>
</reference>
<organism evidence="7 8">
    <name type="scientific">Cupriavidus respiraculi</name>
    <dbReference type="NCBI Taxonomy" id="195930"/>
    <lineage>
        <taxon>Bacteria</taxon>
        <taxon>Pseudomonadati</taxon>
        <taxon>Pseudomonadota</taxon>
        <taxon>Betaproteobacteria</taxon>
        <taxon>Burkholderiales</taxon>
        <taxon>Burkholderiaceae</taxon>
        <taxon>Cupriavidus</taxon>
    </lineage>
</organism>
<accession>A0ABN7YPC9</accession>
<dbReference type="SUPFAM" id="SSF52540">
    <property type="entry name" value="P-loop containing nucleoside triphosphate hydrolases"/>
    <property type="match status" value="1"/>
</dbReference>
<dbReference type="Gene3D" id="3.40.50.300">
    <property type="entry name" value="P-loop containing nucleotide triphosphate hydrolases"/>
    <property type="match status" value="1"/>
</dbReference>
<dbReference type="Proteomes" id="UP000721236">
    <property type="component" value="Unassembled WGS sequence"/>
</dbReference>
<proteinExistence type="predicted"/>
<feature type="region of interest" description="Disordered" evidence="5">
    <location>
        <begin position="315"/>
        <end position="335"/>
    </location>
</feature>
<dbReference type="PANTHER" id="PTHR43038">
    <property type="entry name" value="ATP-BINDING CASSETTE, SUB-FAMILY H, MEMBER 1"/>
    <property type="match status" value="1"/>
</dbReference>
<protein>
    <submittedName>
        <fullName evidence="7">Multidrug ABC transporter ATP-binding protein YbhF</fullName>
    </submittedName>
</protein>
<evidence type="ECO:0000256" key="1">
    <source>
        <dbReference type="ARBA" id="ARBA00022475"/>
    </source>
</evidence>
<gene>
    <name evidence="7" type="primary">ybhF</name>
    <name evidence="7" type="ORF">LMG21510_02754</name>
</gene>
<dbReference type="PANTHER" id="PTHR43038:SF3">
    <property type="entry name" value="ABC TRANSPORTER G FAMILY MEMBER 20 ISOFORM X1"/>
    <property type="match status" value="1"/>
</dbReference>
<keyword evidence="2" id="KW-0997">Cell inner membrane</keyword>
<keyword evidence="3" id="KW-0547">Nucleotide-binding</keyword>
<comment type="caution">
    <text evidence="7">The sequence shown here is derived from an EMBL/GenBank/DDBJ whole genome shotgun (WGS) entry which is preliminary data.</text>
</comment>
<dbReference type="CDD" id="cd03230">
    <property type="entry name" value="ABC_DR_subfamily_A"/>
    <property type="match status" value="1"/>
</dbReference>
<evidence type="ECO:0000259" key="6">
    <source>
        <dbReference type="PROSITE" id="PS50893"/>
    </source>
</evidence>
<dbReference type="InterPro" id="IPR003593">
    <property type="entry name" value="AAA+_ATPase"/>
</dbReference>
<keyword evidence="2" id="KW-0472">Membrane</keyword>
<keyword evidence="4 7" id="KW-0067">ATP-binding</keyword>
<dbReference type="PROSITE" id="PS00211">
    <property type="entry name" value="ABC_TRANSPORTER_1"/>
    <property type="match status" value="1"/>
</dbReference>
<evidence type="ECO:0000313" key="7">
    <source>
        <dbReference type="EMBL" id="CAG9175008.1"/>
    </source>
</evidence>
<evidence type="ECO:0000256" key="4">
    <source>
        <dbReference type="ARBA" id="ARBA00022840"/>
    </source>
</evidence>
<dbReference type="InterPro" id="IPR027417">
    <property type="entry name" value="P-loop_NTPase"/>
</dbReference>
<dbReference type="PROSITE" id="PS50893">
    <property type="entry name" value="ABC_TRANSPORTER_2"/>
    <property type="match status" value="1"/>
</dbReference>
<dbReference type="RefSeq" id="WP_224042242.1">
    <property type="nucleotide sequence ID" value="NZ_CAJZAH010000002.1"/>
</dbReference>
<evidence type="ECO:0000256" key="2">
    <source>
        <dbReference type="ARBA" id="ARBA00022519"/>
    </source>
</evidence>